<accession>A0A4D5RCM8</accession>
<protein>
    <submittedName>
        <fullName evidence="2">Putative secreted protein</fullName>
    </submittedName>
</protein>
<dbReference type="EMBL" id="GHJT01000658">
    <property type="protein sequence ID" value="MOY34629.1"/>
    <property type="molecule type" value="Transcribed_RNA"/>
</dbReference>
<name>A0A4D5RCM8_IXOSC</name>
<proteinExistence type="predicted"/>
<dbReference type="AlphaFoldDB" id="A0A4D5RCM8"/>
<evidence type="ECO:0000256" key="1">
    <source>
        <dbReference type="SAM" id="SignalP"/>
    </source>
</evidence>
<feature type="chain" id="PRO_5020026926" evidence="1">
    <location>
        <begin position="20"/>
        <end position="67"/>
    </location>
</feature>
<organism evidence="2">
    <name type="scientific">Ixodes scapularis</name>
    <name type="common">Black-legged tick</name>
    <name type="synonym">Deer tick</name>
    <dbReference type="NCBI Taxonomy" id="6945"/>
    <lineage>
        <taxon>Eukaryota</taxon>
        <taxon>Metazoa</taxon>
        <taxon>Ecdysozoa</taxon>
        <taxon>Arthropoda</taxon>
        <taxon>Chelicerata</taxon>
        <taxon>Arachnida</taxon>
        <taxon>Acari</taxon>
        <taxon>Parasitiformes</taxon>
        <taxon>Ixodida</taxon>
        <taxon>Ixodoidea</taxon>
        <taxon>Ixodidae</taxon>
        <taxon>Ixodinae</taxon>
        <taxon>Ixodes</taxon>
    </lineage>
</organism>
<feature type="signal peptide" evidence="1">
    <location>
        <begin position="1"/>
        <end position="19"/>
    </location>
</feature>
<reference evidence="2" key="1">
    <citation type="submission" date="2019-04" db="EMBL/GenBank/DDBJ databases">
        <title>An insight into the mialome of Ixodes scapularis.</title>
        <authorList>
            <person name="Ribeiro J.M."/>
            <person name="Mather T.N."/>
            <person name="Karim S."/>
        </authorList>
    </citation>
    <scope>NUCLEOTIDE SEQUENCE</scope>
</reference>
<keyword evidence="1" id="KW-0732">Signal</keyword>
<sequence>MLPLFSVLFVPIEVLLGSAMNFSRNMVYYNSCSIYEKKTKKHYSHMRKLKSQCWKCAFHCIGTFIKI</sequence>
<evidence type="ECO:0000313" key="2">
    <source>
        <dbReference type="EMBL" id="MOY34629.1"/>
    </source>
</evidence>